<name>A0ABN8AHA0_9BACI</name>
<reference evidence="2 3" key="1">
    <citation type="submission" date="2021-10" db="EMBL/GenBank/DDBJ databases">
        <authorList>
            <person name="Criscuolo A."/>
        </authorList>
    </citation>
    <scope>NUCLEOTIDE SEQUENCE [LARGE SCALE GENOMIC DNA]</scope>
    <source>
        <strain evidence="3">CIP 111883</strain>
    </source>
</reference>
<sequence>MAEHTWRVSLIAMLKEPFLKEKVNTTKLLKMIIIHDLVESEAEVYRHLTH</sequence>
<dbReference type="Pfam" id="PF13023">
    <property type="entry name" value="HD_3"/>
    <property type="match status" value="1"/>
</dbReference>
<comment type="caution">
    <text evidence="2">The sequence shown here is derived from an EMBL/GenBank/DDBJ whole genome shotgun (WGS) entry which is preliminary data.</text>
</comment>
<dbReference type="InterPro" id="IPR006674">
    <property type="entry name" value="HD_domain"/>
</dbReference>
<evidence type="ECO:0000313" key="3">
    <source>
        <dbReference type="Proteomes" id="UP000789833"/>
    </source>
</evidence>
<proteinExistence type="predicted"/>
<dbReference type="SUPFAM" id="SSF109604">
    <property type="entry name" value="HD-domain/PDEase-like"/>
    <property type="match status" value="1"/>
</dbReference>
<dbReference type="Gene3D" id="1.10.3210.10">
    <property type="entry name" value="Hypothetical protein af1432"/>
    <property type="match status" value="1"/>
</dbReference>
<dbReference type="Proteomes" id="UP000789833">
    <property type="component" value="Unassembled WGS sequence"/>
</dbReference>
<evidence type="ECO:0000259" key="1">
    <source>
        <dbReference type="Pfam" id="PF13023"/>
    </source>
</evidence>
<feature type="domain" description="HD" evidence="1">
    <location>
        <begin position="2"/>
        <end position="42"/>
    </location>
</feature>
<accession>A0ABN8AHA0</accession>
<gene>
    <name evidence="2" type="ORF">BACCIP111883_04305</name>
</gene>
<protein>
    <recommendedName>
        <fullName evidence="1">HD domain-containing protein</fullName>
    </recommendedName>
</protein>
<keyword evidence="3" id="KW-1185">Reference proteome</keyword>
<dbReference type="EMBL" id="CAKJTJ010000050">
    <property type="protein sequence ID" value="CAG9623492.1"/>
    <property type="molecule type" value="Genomic_DNA"/>
</dbReference>
<organism evidence="2 3">
    <name type="scientific">Sutcliffiella rhizosphaerae</name>
    <dbReference type="NCBI Taxonomy" id="2880967"/>
    <lineage>
        <taxon>Bacteria</taxon>
        <taxon>Bacillati</taxon>
        <taxon>Bacillota</taxon>
        <taxon>Bacilli</taxon>
        <taxon>Bacillales</taxon>
        <taxon>Bacillaceae</taxon>
        <taxon>Sutcliffiella</taxon>
    </lineage>
</organism>
<evidence type="ECO:0000313" key="2">
    <source>
        <dbReference type="EMBL" id="CAG9623492.1"/>
    </source>
</evidence>